<dbReference type="GO" id="GO:0006508">
    <property type="term" value="P:proteolysis"/>
    <property type="evidence" value="ECO:0007669"/>
    <property type="project" value="UniProtKB-KW"/>
</dbReference>
<dbReference type="SMART" id="SM00793">
    <property type="entry name" value="AgrB"/>
    <property type="match status" value="1"/>
</dbReference>
<dbReference type="Proteomes" id="UP000319578">
    <property type="component" value="Unassembled WGS sequence"/>
</dbReference>
<dbReference type="STRING" id="54915.ADS79_13535"/>
<evidence type="ECO:0000256" key="7">
    <source>
        <dbReference type="ARBA" id="ARBA00023136"/>
    </source>
</evidence>
<keyword evidence="1" id="KW-1003">Cell membrane</keyword>
<feature type="transmembrane region" description="Helical" evidence="8">
    <location>
        <begin position="45"/>
        <end position="67"/>
    </location>
</feature>
<reference evidence="9 12" key="3">
    <citation type="submission" date="2019-06" db="EMBL/GenBank/DDBJ databases">
        <title>Whole genome shotgun sequence of Brevibacillus reuszeri NBRC 15719.</title>
        <authorList>
            <person name="Hosoyama A."/>
            <person name="Uohara A."/>
            <person name="Ohji S."/>
            <person name="Ichikawa N."/>
        </authorList>
    </citation>
    <scope>NUCLEOTIDE SEQUENCE [LARGE SCALE GENOMIC DNA]</scope>
    <source>
        <strain evidence="9 12">NBRC 15719</strain>
    </source>
</reference>
<accession>A0A0K9YW07</accession>
<gene>
    <name evidence="10" type="ORF">ADS79_13535</name>
    <name evidence="9" type="ORF">BRE01_38030</name>
</gene>
<dbReference type="PATRIC" id="fig|54915.3.peg.1701"/>
<organism evidence="10 11">
    <name type="scientific">Brevibacillus reuszeri</name>
    <dbReference type="NCBI Taxonomy" id="54915"/>
    <lineage>
        <taxon>Bacteria</taxon>
        <taxon>Bacillati</taxon>
        <taxon>Bacillota</taxon>
        <taxon>Bacilli</taxon>
        <taxon>Bacillales</taxon>
        <taxon>Paenibacillaceae</taxon>
        <taxon>Brevibacillus</taxon>
    </lineage>
</organism>
<keyword evidence="5" id="KW-0378">Hydrolase</keyword>
<evidence type="ECO:0000313" key="9">
    <source>
        <dbReference type="EMBL" id="GED70101.1"/>
    </source>
</evidence>
<evidence type="ECO:0008006" key="13">
    <source>
        <dbReference type="Google" id="ProtNLM"/>
    </source>
</evidence>
<evidence type="ECO:0000256" key="6">
    <source>
        <dbReference type="ARBA" id="ARBA00022989"/>
    </source>
</evidence>
<protein>
    <recommendedName>
        <fullName evidence="13">Accessory gene regulator AgrB</fullName>
    </recommendedName>
</protein>
<evidence type="ECO:0000256" key="1">
    <source>
        <dbReference type="ARBA" id="ARBA00022475"/>
    </source>
</evidence>
<feature type="transmembrane region" description="Helical" evidence="8">
    <location>
        <begin position="21"/>
        <end position="39"/>
    </location>
</feature>
<name>A0A0K9YW07_9BACL</name>
<keyword evidence="7 8" id="KW-0472">Membrane</keyword>
<proteinExistence type="predicted"/>
<dbReference type="GO" id="GO:0016020">
    <property type="term" value="C:membrane"/>
    <property type="evidence" value="ECO:0007669"/>
    <property type="project" value="InterPro"/>
</dbReference>
<evidence type="ECO:0000256" key="2">
    <source>
        <dbReference type="ARBA" id="ARBA00022654"/>
    </source>
</evidence>
<dbReference type="InterPro" id="IPR006741">
    <property type="entry name" value="AgrB"/>
</dbReference>
<keyword evidence="2" id="KW-0673">Quorum sensing</keyword>
<evidence type="ECO:0000313" key="11">
    <source>
        <dbReference type="Proteomes" id="UP000036834"/>
    </source>
</evidence>
<dbReference type="EMBL" id="LGIQ01000007">
    <property type="protein sequence ID" value="KNB72853.1"/>
    <property type="molecule type" value="Genomic_DNA"/>
</dbReference>
<dbReference type="RefSeq" id="WP_049738898.1">
    <property type="nucleotide sequence ID" value="NZ_BJON01000015.1"/>
</dbReference>
<evidence type="ECO:0000256" key="4">
    <source>
        <dbReference type="ARBA" id="ARBA00022692"/>
    </source>
</evidence>
<dbReference type="Pfam" id="PF04647">
    <property type="entry name" value="AgrB"/>
    <property type="match status" value="1"/>
</dbReference>
<dbReference type="AlphaFoldDB" id="A0A0K9YW07"/>
<dbReference type="EMBL" id="BJON01000015">
    <property type="protein sequence ID" value="GED70101.1"/>
    <property type="molecule type" value="Genomic_DNA"/>
</dbReference>
<keyword evidence="4 8" id="KW-0812">Transmembrane</keyword>
<dbReference type="GO" id="GO:0009372">
    <property type="term" value="P:quorum sensing"/>
    <property type="evidence" value="ECO:0007669"/>
    <property type="project" value="UniProtKB-KW"/>
</dbReference>
<keyword evidence="6 8" id="KW-1133">Transmembrane helix</keyword>
<keyword evidence="12" id="KW-1185">Reference proteome</keyword>
<keyword evidence="3" id="KW-0645">Protease</keyword>
<feature type="transmembrane region" description="Helical" evidence="8">
    <location>
        <begin position="133"/>
        <end position="149"/>
    </location>
</feature>
<evidence type="ECO:0000256" key="3">
    <source>
        <dbReference type="ARBA" id="ARBA00022670"/>
    </source>
</evidence>
<comment type="caution">
    <text evidence="10">The sequence shown here is derived from an EMBL/GenBank/DDBJ whole genome shotgun (WGS) entry which is preliminary data.</text>
</comment>
<reference evidence="10" key="2">
    <citation type="submission" date="2015-07" db="EMBL/GenBank/DDBJ databases">
        <title>MeaNS - Measles Nucleotide Surveillance Program.</title>
        <authorList>
            <person name="Tran T."/>
            <person name="Druce J."/>
        </authorList>
    </citation>
    <scope>NUCLEOTIDE SEQUENCE</scope>
    <source>
        <strain evidence="10">DSM 9887</strain>
    </source>
</reference>
<evidence type="ECO:0000313" key="12">
    <source>
        <dbReference type="Proteomes" id="UP000319578"/>
    </source>
</evidence>
<evidence type="ECO:0000256" key="8">
    <source>
        <dbReference type="SAM" id="Phobius"/>
    </source>
</evidence>
<feature type="transmembrane region" description="Helical" evidence="8">
    <location>
        <begin position="79"/>
        <end position="99"/>
    </location>
</feature>
<feature type="transmembrane region" description="Helical" evidence="8">
    <location>
        <begin position="105"/>
        <end position="121"/>
    </location>
</feature>
<evidence type="ECO:0000313" key="10">
    <source>
        <dbReference type="EMBL" id="KNB72853.1"/>
    </source>
</evidence>
<reference evidence="11" key="1">
    <citation type="submission" date="2015-07" db="EMBL/GenBank/DDBJ databases">
        <title>Genome sequencing project for genomic taxonomy and phylogenomics of Bacillus-like bacteria.</title>
        <authorList>
            <person name="Liu B."/>
            <person name="Wang J."/>
            <person name="Zhu Y."/>
            <person name="Liu G."/>
            <person name="Chen Q."/>
            <person name="Chen Z."/>
            <person name="Lan J."/>
            <person name="Che J."/>
            <person name="Ge C."/>
            <person name="Shi H."/>
            <person name="Pan Z."/>
            <person name="Liu X."/>
        </authorList>
    </citation>
    <scope>NUCLEOTIDE SEQUENCE [LARGE SCALE GENOMIC DNA]</scope>
    <source>
        <strain evidence="11">DSM 9887</strain>
    </source>
</reference>
<dbReference type="Proteomes" id="UP000036834">
    <property type="component" value="Unassembled WGS sequence"/>
</dbReference>
<sequence>MIEKMALHIAKSIKGANPTQTASIAVMQYSLIAIIGTGSAIFLSIFIAAIFGTAVKTIIVLISFMTLRAFSGGFHFKSAEICTGVSIIGAVVIPFIPLTDLASDVLLAVSLILMLVLAPKGKNQSRIFSRKHYPLLKLISLLIITMNYWIALPEITLTFLVQALSLLPLLWKGGDKREEAF</sequence>
<dbReference type="GO" id="GO:0008233">
    <property type="term" value="F:peptidase activity"/>
    <property type="evidence" value="ECO:0007669"/>
    <property type="project" value="UniProtKB-KW"/>
</dbReference>
<evidence type="ECO:0000256" key="5">
    <source>
        <dbReference type="ARBA" id="ARBA00022801"/>
    </source>
</evidence>